<keyword evidence="6 8" id="KW-1035">Host cytoplasm</keyword>
<dbReference type="InterPro" id="IPR000625">
    <property type="entry name" value="REV_protein"/>
</dbReference>
<evidence type="ECO:0000256" key="3">
    <source>
        <dbReference type="ARBA" id="ARBA00022562"/>
    </source>
</evidence>
<sequence length="54" mass="5941">MAGRSEDSDEALLLAVRTIKILYQSTSTQSQEDPTGPEKSKKKVKSKTETNPCN</sequence>
<accession>A0A0H3YCM2</accession>
<protein>
    <recommendedName>
        <fullName evidence="1 8">Protein Rev</fullName>
    </recommendedName>
    <alternativeName>
        <fullName evidence="7 8">Regulator of expression of viral proteins</fullName>
    </alternativeName>
</protein>
<evidence type="ECO:0000256" key="8">
    <source>
        <dbReference type="RuleBase" id="RU364044"/>
    </source>
</evidence>
<name>A0A0H3YCM2_HV1</name>
<dbReference type="GO" id="GO:0003723">
    <property type="term" value="F:RNA binding"/>
    <property type="evidence" value="ECO:0007669"/>
    <property type="project" value="UniProtKB-KW"/>
</dbReference>
<dbReference type="GO" id="GO:0044196">
    <property type="term" value="C:host cell nucleolus"/>
    <property type="evidence" value="ECO:0007669"/>
    <property type="project" value="UniProtKB-SubCell"/>
</dbReference>
<evidence type="ECO:0000313" key="10">
    <source>
        <dbReference type="EMBL" id="AKN10731.1"/>
    </source>
</evidence>
<keyword evidence="2 8" id="KW-0813">Transport</keyword>
<organism evidence="10">
    <name type="scientific">Human immunodeficiency virus type 1</name>
    <name type="common">HIV-1</name>
    <dbReference type="NCBI Taxonomy" id="11676"/>
    <lineage>
        <taxon>Viruses</taxon>
        <taxon>Riboviria</taxon>
        <taxon>Pararnavirae</taxon>
        <taxon>Artverviricota</taxon>
        <taxon>Revtraviricetes</taxon>
        <taxon>Ortervirales</taxon>
        <taxon>Retroviridae</taxon>
        <taxon>Orthoretrovirinae</taxon>
        <taxon>Lentivirus</taxon>
        <taxon>Lentivirus humimdef1</taxon>
    </lineage>
</organism>
<feature type="region of interest" description="Disordered" evidence="9">
    <location>
        <begin position="24"/>
        <end position="54"/>
    </location>
</feature>
<evidence type="ECO:0000256" key="1">
    <source>
        <dbReference type="ARBA" id="ARBA00020269"/>
    </source>
</evidence>
<comment type="subcellular location">
    <subcellularLocation>
        <location evidence="8">Host cytoplasm</location>
    </subcellularLocation>
    <subcellularLocation>
        <location evidence="8">Host nucleus</location>
        <location evidence="8">Host nucleolus</location>
    </subcellularLocation>
</comment>
<dbReference type="GO" id="GO:0030430">
    <property type="term" value="C:host cell cytoplasm"/>
    <property type="evidence" value="ECO:0007669"/>
    <property type="project" value="UniProtKB-SubCell"/>
</dbReference>
<evidence type="ECO:0000256" key="7">
    <source>
        <dbReference type="ARBA" id="ARBA00031496"/>
    </source>
</evidence>
<dbReference type="GO" id="GO:0003700">
    <property type="term" value="F:DNA-binding transcription factor activity"/>
    <property type="evidence" value="ECO:0007669"/>
    <property type="project" value="InterPro"/>
</dbReference>
<gene>
    <name evidence="8 10" type="primary">rev</name>
</gene>
<comment type="function">
    <text evidence="8">Escorts unspliced or incompletely spliced viral pre-mRNAs (late transcripts) out of the nucleus of infected cells. These pre-mRNAs carry a recognition sequence called Rev responsive element (RRE) located in the env gene, that is not present in fully spliced viral mRNAs (early transcripts). This function is essential since most viral proteins are translated from unspliced or partially spliced pre-mRNAs which cannot exit the nucleus by the pathway used by fully processed cellular mRNAs.</text>
</comment>
<keyword evidence="4 8" id="KW-0509">mRNA transport</keyword>
<evidence type="ECO:0000256" key="5">
    <source>
        <dbReference type="ARBA" id="ARBA00022884"/>
    </source>
</evidence>
<organismHost>
    <name type="scientific">Homo sapiens</name>
    <name type="common">Human</name>
    <dbReference type="NCBI Taxonomy" id="9606"/>
</organismHost>
<proteinExistence type="predicted"/>
<keyword evidence="5 8" id="KW-0694">RNA-binding</keyword>
<dbReference type="GO" id="GO:0051028">
    <property type="term" value="P:mRNA transport"/>
    <property type="evidence" value="ECO:0007669"/>
    <property type="project" value="UniProtKB-KW"/>
</dbReference>
<evidence type="ECO:0000256" key="2">
    <source>
        <dbReference type="ARBA" id="ARBA00022448"/>
    </source>
</evidence>
<dbReference type="EMBL" id="KR861260">
    <property type="protein sequence ID" value="AKN10731.1"/>
    <property type="molecule type" value="Genomic_DNA"/>
</dbReference>
<evidence type="ECO:0000256" key="4">
    <source>
        <dbReference type="ARBA" id="ARBA00022816"/>
    </source>
</evidence>
<evidence type="ECO:0000256" key="6">
    <source>
        <dbReference type="ARBA" id="ARBA00023200"/>
    </source>
</evidence>
<comment type="subunit">
    <text evidence="8">Homomultimer; when bound to the RRE. Multimeric assembly is essential for activity.</text>
</comment>
<dbReference type="Gene3D" id="6.10.140.630">
    <property type="match status" value="1"/>
</dbReference>
<keyword evidence="3 8" id="KW-1048">Host nucleus</keyword>
<evidence type="ECO:0000256" key="9">
    <source>
        <dbReference type="SAM" id="MobiDB-lite"/>
    </source>
</evidence>
<dbReference type="Pfam" id="PF00424">
    <property type="entry name" value="REV"/>
    <property type="match status" value="1"/>
</dbReference>
<feature type="compositionally biased region" description="Polar residues" evidence="9">
    <location>
        <begin position="24"/>
        <end position="33"/>
    </location>
</feature>
<reference evidence="10" key="1">
    <citation type="journal article" date="2015" name="J. Clin. Microbiol.">
        <title>Long-Range HIV Genotyping Using Viral RNA and Proviral DNA for Analysis of HIV Drug Resistance and HIV Clustering.</title>
        <authorList>
            <person name="Novitsky V."/>
            <person name="Zahralban-Steele M."/>
            <person name="McLane M.F."/>
            <person name="Moyo S."/>
            <person name="van Widenfelt E."/>
            <person name="Gaseitsiwe S."/>
            <person name="Makhema J."/>
            <person name="Essex M."/>
        </authorList>
    </citation>
    <scope>NUCLEOTIDE SEQUENCE</scope>
    <source>
        <strain evidence="10">Bcpp_00051_amp2</strain>
    </source>
</reference>